<evidence type="ECO:0000313" key="1">
    <source>
        <dbReference type="EMBL" id="JAD47382.1"/>
    </source>
</evidence>
<dbReference type="AlphaFoldDB" id="A0A0A9AJV5"/>
<reference evidence="1" key="1">
    <citation type="submission" date="2014-09" db="EMBL/GenBank/DDBJ databases">
        <authorList>
            <person name="Magalhaes I.L.F."/>
            <person name="Oliveira U."/>
            <person name="Santos F.R."/>
            <person name="Vidigal T.H.D.A."/>
            <person name="Brescovit A.D."/>
            <person name="Santos A.J."/>
        </authorList>
    </citation>
    <scope>NUCLEOTIDE SEQUENCE</scope>
    <source>
        <tissue evidence="1">Shoot tissue taken approximately 20 cm above the soil surface</tissue>
    </source>
</reference>
<sequence length="22" mass="2374">MNGGEEASGRWVWVPATARCPV</sequence>
<protein>
    <submittedName>
        <fullName evidence="1">Uncharacterized protein</fullName>
    </submittedName>
</protein>
<accession>A0A0A9AJV5</accession>
<organism evidence="1">
    <name type="scientific">Arundo donax</name>
    <name type="common">Giant reed</name>
    <name type="synonym">Donax arundinaceus</name>
    <dbReference type="NCBI Taxonomy" id="35708"/>
    <lineage>
        <taxon>Eukaryota</taxon>
        <taxon>Viridiplantae</taxon>
        <taxon>Streptophyta</taxon>
        <taxon>Embryophyta</taxon>
        <taxon>Tracheophyta</taxon>
        <taxon>Spermatophyta</taxon>
        <taxon>Magnoliopsida</taxon>
        <taxon>Liliopsida</taxon>
        <taxon>Poales</taxon>
        <taxon>Poaceae</taxon>
        <taxon>PACMAD clade</taxon>
        <taxon>Arundinoideae</taxon>
        <taxon>Arundineae</taxon>
        <taxon>Arundo</taxon>
    </lineage>
</organism>
<reference evidence="1" key="2">
    <citation type="journal article" date="2015" name="Data Brief">
        <title>Shoot transcriptome of the giant reed, Arundo donax.</title>
        <authorList>
            <person name="Barrero R.A."/>
            <person name="Guerrero F.D."/>
            <person name="Moolhuijzen P."/>
            <person name="Goolsby J.A."/>
            <person name="Tidwell J."/>
            <person name="Bellgard S.E."/>
            <person name="Bellgard M.I."/>
        </authorList>
    </citation>
    <scope>NUCLEOTIDE SEQUENCE</scope>
    <source>
        <tissue evidence="1">Shoot tissue taken approximately 20 cm above the soil surface</tissue>
    </source>
</reference>
<proteinExistence type="predicted"/>
<name>A0A0A9AJV5_ARUDO</name>
<dbReference type="EMBL" id="GBRH01250513">
    <property type="protein sequence ID" value="JAD47382.1"/>
    <property type="molecule type" value="Transcribed_RNA"/>
</dbReference>